<accession>A0A8K0ULD3</accession>
<keyword evidence="2" id="KW-1133">Transmembrane helix</keyword>
<sequence>MPGSTQSQWIFPVHSLQHTPSRLTSNIPLEKELYDRARGVEFLFRLGVSLALPSCAMYTAATWFHRFYMRYSMEDYHRQDVAASCIFLATKTEECGRKLRDVAKIFCSKVSKTDPKDIPDDSREVEEAQTAILLTEEVLLEALCFDFVVESPQKDLVELFEGQEDVFEIQECAWSLANDSYRTPLCVLYPPNIVAAACYILAQHLTEDPQTASLAERIASPAPSASLPTPPTQHPLSSQSARYAVEYFKFNEVELSSLGEAIAIILEFYAAQDTQGSAEYLASIASIPPPISLPNREALYVPFSHAA</sequence>
<gene>
    <name evidence="4" type="ORF">BXZ70DRAFT_873236</name>
</gene>
<dbReference type="GO" id="GO:0016538">
    <property type="term" value="F:cyclin-dependent protein serine/threonine kinase regulator activity"/>
    <property type="evidence" value="ECO:0007669"/>
    <property type="project" value="InterPro"/>
</dbReference>
<comment type="similarity">
    <text evidence="1">Belongs to the cyclin family.</text>
</comment>
<keyword evidence="5" id="KW-1185">Reference proteome</keyword>
<feature type="transmembrane region" description="Helical" evidence="2">
    <location>
        <begin position="42"/>
        <end position="64"/>
    </location>
</feature>
<comment type="caution">
    <text evidence="4">The sequence shown here is derived from an EMBL/GenBank/DDBJ whole genome shotgun (WGS) entry which is preliminary data.</text>
</comment>
<dbReference type="PIRSF" id="PIRSF028758">
    <property type="entry name" value="Cyclin, C/H/G types"/>
    <property type="match status" value="1"/>
</dbReference>
<dbReference type="Proteomes" id="UP000813824">
    <property type="component" value="Unassembled WGS sequence"/>
</dbReference>
<evidence type="ECO:0000256" key="1">
    <source>
        <dbReference type="RuleBase" id="RU000383"/>
    </source>
</evidence>
<dbReference type="SMART" id="SM00385">
    <property type="entry name" value="CYCLIN"/>
    <property type="match status" value="2"/>
</dbReference>
<protein>
    <submittedName>
        <fullName evidence="4">Cyclin-like protein</fullName>
    </submittedName>
</protein>
<dbReference type="AlphaFoldDB" id="A0A8K0ULD3"/>
<evidence type="ECO:0000313" key="5">
    <source>
        <dbReference type="Proteomes" id="UP000813824"/>
    </source>
</evidence>
<dbReference type="GO" id="GO:0006357">
    <property type="term" value="P:regulation of transcription by RNA polymerase II"/>
    <property type="evidence" value="ECO:0007669"/>
    <property type="project" value="InterPro"/>
</dbReference>
<dbReference type="InterPro" id="IPR043198">
    <property type="entry name" value="Cyclin/Ssn8"/>
</dbReference>
<dbReference type="PANTHER" id="PTHR10026">
    <property type="entry name" value="CYCLIN"/>
    <property type="match status" value="1"/>
</dbReference>
<dbReference type="EMBL" id="JAEVFJ010000019">
    <property type="protein sequence ID" value="KAH8099487.1"/>
    <property type="molecule type" value="Genomic_DNA"/>
</dbReference>
<name>A0A8K0ULD3_9AGAR</name>
<evidence type="ECO:0000313" key="4">
    <source>
        <dbReference type="EMBL" id="KAH8099487.1"/>
    </source>
</evidence>
<keyword evidence="2" id="KW-0812">Transmembrane</keyword>
<dbReference type="InterPro" id="IPR013763">
    <property type="entry name" value="Cyclin-like_dom"/>
</dbReference>
<keyword evidence="2" id="KW-0472">Membrane</keyword>
<proteinExistence type="inferred from homology"/>
<dbReference type="Gene3D" id="1.10.472.10">
    <property type="entry name" value="Cyclin-like"/>
    <property type="match status" value="2"/>
</dbReference>
<feature type="domain" description="Cyclin-like" evidence="3">
    <location>
        <begin position="154"/>
        <end position="259"/>
    </location>
</feature>
<evidence type="ECO:0000256" key="2">
    <source>
        <dbReference type="SAM" id="Phobius"/>
    </source>
</evidence>
<dbReference type="SUPFAM" id="SSF47954">
    <property type="entry name" value="Cyclin-like"/>
    <property type="match status" value="2"/>
</dbReference>
<keyword evidence="1" id="KW-0195">Cyclin</keyword>
<feature type="non-terminal residue" evidence="4">
    <location>
        <position position="1"/>
    </location>
</feature>
<dbReference type="OrthoDB" id="25002at2759"/>
<dbReference type="Pfam" id="PF00134">
    <property type="entry name" value="Cyclin_N"/>
    <property type="match status" value="1"/>
</dbReference>
<organism evidence="4 5">
    <name type="scientific">Cristinia sonorae</name>
    <dbReference type="NCBI Taxonomy" id="1940300"/>
    <lineage>
        <taxon>Eukaryota</taxon>
        <taxon>Fungi</taxon>
        <taxon>Dikarya</taxon>
        <taxon>Basidiomycota</taxon>
        <taxon>Agaricomycotina</taxon>
        <taxon>Agaricomycetes</taxon>
        <taxon>Agaricomycetidae</taxon>
        <taxon>Agaricales</taxon>
        <taxon>Pleurotineae</taxon>
        <taxon>Stephanosporaceae</taxon>
        <taxon>Cristinia</taxon>
    </lineage>
</organism>
<evidence type="ECO:0000259" key="3">
    <source>
        <dbReference type="SMART" id="SM00385"/>
    </source>
</evidence>
<dbReference type="InterPro" id="IPR006671">
    <property type="entry name" value="Cyclin_N"/>
</dbReference>
<reference evidence="4" key="1">
    <citation type="journal article" date="2021" name="New Phytol.">
        <title>Evolutionary innovations through gain and loss of genes in the ectomycorrhizal Boletales.</title>
        <authorList>
            <person name="Wu G."/>
            <person name="Miyauchi S."/>
            <person name="Morin E."/>
            <person name="Kuo A."/>
            <person name="Drula E."/>
            <person name="Varga T."/>
            <person name="Kohler A."/>
            <person name="Feng B."/>
            <person name="Cao Y."/>
            <person name="Lipzen A."/>
            <person name="Daum C."/>
            <person name="Hundley H."/>
            <person name="Pangilinan J."/>
            <person name="Johnson J."/>
            <person name="Barry K."/>
            <person name="LaButti K."/>
            <person name="Ng V."/>
            <person name="Ahrendt S."/>
            <person name="Min B."/>
            <person name="Choi I.G."/>
            <person name="Park H."/>
            <person name="Plett J.M."/>
            <person name="Magnuson J."/>
            <person name="Spatafora J.W."/>
            <person name="Nagy L.G."/>
            <person name="Henrissat B."/>
            <person name="Grigoriev I.V."/>
            <person name="Yang Z.L."/>
            <person name="Xu J."/>
            <person name="Martin F.M."/>
        </authorList>
    </citation>
    <scope>NUCLEOTIDE SEQUENCE</scope>
    <source>
        <strain evidence="4">KKN 215</strain>
    </source>
</reference>
<dbReference type="InterPro" id="IPR036915">
    <property type="entry name" value="Cyclin-like_sf"/>
</dbReference>
<dbReference type="CDD" id="cd20546">
    <property type="entry name" value="CYCLIN_SpCG1C_ScCTK2-like_rpt2"/>
    <property type="match status" value="1"/>
</dbReference>
<feature type="domain" description="Cyclin-like" evidence="3">
    <location>
        <begin position="41"/>
        <end position="141"/>
    </location>
</feature>